<dbReference type="GO" id="GO:0030428">
    <property type="term" value="C:cell septum"/>
    <property type="evidence" value="ECO:0007669"/>
    <property type="project" value="TreeGrafter"/>
</dbReference>
<dbReference type="RefSeq" id="WP_068611768.1">
    <property type="nucleotide sequence ID" value="NZ_CP016268.1"/>
</dbReference>
<keyword evidence="2" id="KW-0812">Transmembrane</keyword>
<dbReference type="InterPro" id="IPR036680">
    <property type="entry name" value="SPOR-like_sf"/>
</dbReference>
<sequence length="192" mass="21393">MARKRKRRASKEAYPGWVWMLFGLGVGLSVALALYLRDTVPAGTPAQATNRPAEVKKAPAAAPAAAALDRNGENSEEAPAQRFEFYNMLPSFEVVIPEQEADATPDRQPQAVVEPGIYVLQAGSFSRYEDADRRRAQLALQGIESTIQRVAIDERTYHRVRIGPIKDLDQLNVLRSRLRQANIDVLRIRLGD</sequence>
<feature type="domain" description="SPOR" evidence="3">
    <location>
        <begin position="112"/>
        <end position="192"/>
    </location>
</feature>
<reference evidence="4 5" key="1">
    <citation type="submission" date="2016-06" db="EMBL/GenBank/DDBJ databases">
        <title>Complete genome sequence of a deep-branching marine Gamma Proteobacterium Woeseia oceani type strain XK5.</title>
        <authorList>
            <person name="Mu D."/>
            <person name="Du Z."/>
        </authorList>
    </citation>
    <scope>NUCLEOTIDE SEQUENCE [LARGE SCALE GENOMIC DNA]</scope>
    <source>
        <strain evidence="4 5">XK5</strain>
    </source>
</reference>
<dbReference type="Proteomes" id="UP000092695">
    <property type="component" value="Chromosome"/>
</dbReference>
<dbReference type="AlphaFoldDB" id="A0A193LBJ4"/>
<protein>
    <recommendedName>
        <fullName evidence="3">SPOR domain-containing protein</fullName>
    </recommendedName>
</protein>
<evidence type="ECO:0000256" key="1">
    <source>
        <dbReference type="SAM" id="MobiDB-lite"/>
    </source>
</evidence>
<dbReference type="PROSITE" id="PS51724">
    <property type="entry name" value="SPOR"/>
    <property type="match status" value="1"/>
</dbReference>
<dbReference type="KEGG" id="woc:BA177_00520"/>
<name>A0A193LBJ4_9GAMM</name>
<keyword evidence="2" id="KW-0472">Membrane</keyword>
<dbReference type="SUPFAM" id="SSF110997">
    <property type="entry name" value="Sporulation related repeat"/>
    <property type="match status" value="1"/>
</dbReference>
<evidence type="ECO:0000313" key="5">
    <source>
        <dbReference type="Proteomes" id="UP000092695"/>
    </source>
</evidence>
<dbReference type="Pfam" id="PF05036">
    <property type="entry name" value="SPOR"/>
    <property type="match status" value="1"/>
</dbReference>
<dbReference type="PANTHER" id="PTHR38687:SF1">
    <property type="entry name" value="CELL DIVISION PROTEIN DEDD"/>
    <property type="match status" value="1"/>
</dbReference>
<dbReference type="Gene3D" id="3.30.70.1070">
    <property type="entry name" value="Sporulation related repeat"/>
    <property type="match status" value="1"/>
</dbReference>
<proteinExistence type="predicted"/>
<dbReference type="InterPro" id="IPR007730">
    <property type="entry name" value="SPOR-like_dom"/>
</dbReference>
<accession>A0A193LBJ4</accession>
<gene>
    <name evidence="4" type="ORF">BA177_00520</name>
</gene>
<keyword evidence="2" id="KW-1133">Transmembrane helix</keyword>
<dbReference type="STRING" id="1548547.BA177_00520"/>
<evidence type="ECO:0000256" key="2">
    <source>
        <dbReference type="SAM" id="Phobius"/>
    </source>
</evidence>
<feature type="transmembrane region" description="Helical" evidence="2">
    <location>
        <begin position="12"/>
        <end position="36"/>
    </location>
</feature>
<feature type="region of interest" description="Disordered" evidence="1">
    <location>
        <begin position="44"/>
        <end position="74"/>
    </location>
</feature>
<evidence type="ECO:0000259" key="3">
    <source>
        <dbReference type="PROSITE" id="PS51724"/>
    </source>
</evidence>
<dbReference type="InterPro" id="IPR052521">
    <property type="entry name" value="Cell_div_SPOR-domain"/>
</dbReference>
<dbReference type="GO" id="GO:0042834">
    <property type="term" value="F:peptidoglycan binding"/>
    <property type="evidence" value="ECO:0007669"/>
    <property type="project" value="InterPro"/>
</dbReference>
<dbReference type="GO" id="GO:0032506">
    <property type="term" value="P:cytokinetic process"/>
    <property type="evidence" value="ECO:0007669"/>
    <property type="project" value="TreeGrafter"/>
</dbReference>
<keyword evidence="5" id="KW-1185">Reference proteome</keyword>
<dbReference type="PANTHER" id="PTHR38687">
    <property type="entry name" value="CELL DIVISION PROTEIN DEDD-RELATED"/>
    <property type="match status" value="1"/>
</dbReference>
<feature type="compositionally biased region" description="Low complexity" evidence="1">
    <location>
        <begin position="58"/>
        <end position="67"/>
    </location>
</feature>
<dbReference type="OrthoDB" id="8558195at2"/>
<evidence type="ECO:0000313" key="4">
    <source>
        <dbReference type="EMBL" id="ANO49900.1"/>
    </source>
</evidence>
<dbReference type="GO" id="GO:0032153">
    <property type="term" value="C:cell division site"/>
    <property type="evidence" value="ECO:0007669"/>
    <property type="project" value="TreeGrafter"/>
</dbReference>
<dbReference type="EMBL" id="CP016268">
    <property type="protein sequence ID" value="ANO49900.1"/>
    <property type="molecule type" value="Genomic_DNA"/>
</dbReference>
<organism evidence="4 5">
    <name type="scientific">Woeseia oceani</name>
    <dbReference type="NCBI Taxonomy" id="1548547"/>
    <lineage>
        <taxon>Bacteria</taxon>
        <taxon>Pseudomonadati</taxon>
        <taxon>Pseudomonadota</taxon>
        <taxon>Gammaproteobacteria</taxon>
        <taxon>Woeseiales</taxon>
        <taxon>Woeseiaceae</taxon>
        <taxon>Woeseia</taxon>
    </lineage>
</organism>